<dbReference type="PANTHER" id="PTHR10663:SF375">
    <property type="entry name" value="LD29171P"/>
    <property type="match status" value="1"/>
</dbReference>
<organism evidence="2">
    <name type="scientific">Arcella intermedia</name>
    <dbReference type="NCBI Taxonomy" id="1963864"/>
    <lineage>
        <taxon>Eukaryota</taxon>
        <taxon>Amoebozoa</taxon>
        <taxon>Tubulinea</taxon>
        <taxon>Elardia</taxon>
        <taxon>Arcellinida</taxon>
        <taxon>Sphaerothecina</taxon>
        <taxon>Arcellidae</taxon>
        <taxon>Arcella</taxon>
    </lineage>
</organism>
<proteinExistence type="predicted"/>
<dbReference type="CDD" id="cd00171">
    <property type="entry name" value="Sec7"/>
    <property type="match status" value="1"/>
</dbReference>
<dbReference type="InterPro" id="IPR023394">
    <property type="entry name" value="Sec7_C_sf"/>
</dbReference>
<dbReference type="GO" id="GO:0005085">
    <property type="term" value="F:guanyl-nucleotide exchange factor activity"/>
    <property type="evidence" value="ECO:0007669"/>
    <property type="project" value="InterPro"/>
</dbReference>
<dbReference type="PROSITE" id="PS50190">
    <property type="entry name" value="SEC7"/>
    <property type="match status" value="1"/>
</dbReference>
<dbReference type="Pfam" id="PF01369">
    <property type="entry name" value="Sec7"/>
    <property type="match status" value="1"/>
</dbReference>
<dbReference type="Gene3D" id="1.10.220.20">
    <property type="match status" value="1"/>
</dbReference>
<dbReference type="SUPFAM" id="SSF50729">
    <property type="entry name" value="PH domain-like"/>
    <property type="match status" value="1"/>
</dbReference>
<dbReference type="Gene3D" id="1.10.1000.11">
    <property type="entry name" value="Arf Nucleotide-binding Site Opener,domain 2"/>
    <property type="match status" value="1"/>
</dbReference>
<reference evidence="2" key="1">
    <citation type="journal article" date="2020" name="J. Eukaryot. Microbiol.">
        <title>De novo Sequencing, Assembly and Annotation of the Transcriptome for the Free-Living Testate Amoeba Arcella intermedia.</title>
        <authorList>
            <person name="Ribeiro G.M."/>
            <person name="Porfirio-Sousa A.L."/>
            <person name="Maurer-Alcala X.X."/>
            <person name="Katz L.A."/>
            <person name="Lahr D.J.G."/>
        </authorList>
    </citation>
    <scope>NUCLEOTIDE SEQUENCE</scope>
</reference>
<dbReference type="InterPro" id="IPR035999">
    <property type="entry name" value="Sec7_dom_sf"/>
</dbReference>
<dbReference type="FunFam" id="1.10.1000.11:FF:000002">
    <property type="entry name" value="Cytohesin 1"/>
    <property type="match status" value="1"/>
</dbReference>
<dbReference type="SMART" id="SM00222">
    <property type="entry name" value="Sec7"/>
    <property type="match status" value="1"/>
</dbReference>
<name>A0A6B2LCL7_9EUKA</name>
<dbReference type="GO" id="GO:0032012">
    <property type="term" value="P:regulation of ARF protein signal transduction"/>
    <property type="evidence" value="ECO:0007669"/>
    <property type="project" value="InterPro"/>
</dbReference>
<evidence type="ECO:0000259" key="1">
    <source>
        <dbReference type="PROSITE" id="PS50190"/>
    </source>
</evidence>
<protein>
    <recommendedName>
        <fullName evidence="1">SEC7 domain-containing protein</fullName>
    </recommendedName>
</protein>
<dbReference type="AlphaFoldDB" id="A0A6B2LCL7"/>
<dbReference type="SUPFAM" id="SSF48425">
    <property type="entry name" value="Sec7 domain"/>
    <property type="match status" value="1"/>
</dbReference>
<dbReference type="EMBL" id="GIBP01005671">
    <property type="protein sequence ID" value="NDV34640.1"/>
    <property type="molecule type" value="Transcribed_RNA"/>
</dbReference>
<evidence type="ECO:0000313" key="2">
    <source>
        <dbReference type="EMBL" id="NDV34640.1"/>
    </source>
</evidence>
<sequence>MQPEKLEISSSFESDTEDLSGNAILLKNGIRLFNEDWKVGVAYFVGKGLMENEPQSIASFLITHNEHLSKLQIGELIAGKDNDDTQVLIHFTNLIDFKKEKFDVSLRKYLTKFWLPGEAQKIDRITRIFANKYFEDNPEVFPSADCVYVTTFSVIMLNTDMHSPVILEKDKMTKEGFIKNNSGTWNDTDPPRKFLEELYDSISECEIVLKKGEDPEKRGWNKSVVALPHYKVQTRTWFCLYGNELRWYRSLEQSSIMGRISLDYVTIREDVNIF</sequence>
<feature type="domain" description="SEC7" evidence="1">
    <location>
        <begin position="25"/>
        <end position="205"/>
    </location>
</feature>
<accession>A0A6B2LCL7</accession>
<dbReference type="InterPro" id="IPR000904">
    <property type="entry name" value="Sec7_dom"/>
</dbReference>
<dbReference type="PANTHER" id="PTHR10663">
    <property type="entry name" value="GUANYL-NUCLEOTIDE EXCHANGE FACTOR"/>
    <property type="match status" value="1"/>
</dbReference>